<evidence type="ECO:0000256" key="4">
    <source>
        <dbReference type="ARBA" id="ARBA00022898"/>
    </source>
</evidence>
<name>A0A1T4QZZ9_9FUSO</name>
<evidence type="ECO:0000313" key="12">
    <source>
        <dbReference type="Proteomes" id="UP000191153"/>
    </source>
</evidence>
<keyword evidence="12" id="KW-1185">Reference proteome</keyword>
<dbReference type="InterPro" id="IPR010107">
    <property type="entry name" value="Glutamate_decarboxylase"/>
</dbReference>
<evidence type="ECO:0000256" key="6">
    <source>
        <dbReference type="ARBA" id="ARBA00048868"/>
    </source>
</evidence>
<evidence type="ECO:0000256" key="8">
    <source>
        <dbReference type="RuleBase" id="RU000382"/>
    </source>
</evidence>
<evidence type="ECO:0000313" key="11">
    <source>
        <dbReference type="EMBL" id="SKA09215.1"/>
    </source>
</evidence>
<dbReference type="Proteomes" id="UP000191153">
    <property type="component" value="Unassembled WGS sequence"/>
</dbReference>
<feature type="modified residue" description="N6-(pyridoxal phosphate)lysine" evidence="7">
    <location>
        <position position="287"/>
    </location>
</feature>
<reference evidence="11 12" key="1">
    <citation type="submission" date="2017-02" db="EMBL/GenBank/DDBJ databases">
        <authorList>
            <person name="Peterson S.W."/>
        </authorList>
    </citation>
    <scope>NUCLEOTIDE SEQUENCE [LARGE SCALE GENOMIC DNA]</scope>
    <source>
        <strain evidence="11 12">ATCC 700028</strain>
    </source>
</reference>
<dbReference type="InterPro" id="IPR002129">
    <property type="entry name" value="PyrdxlP-dep_de-COase"/>
</dbReference>
<feature type="compositionally biased region" description="Basic and acidic residues" evidence="10">
    <location>
        <begin position="1"/>
        <end position="17"/>
    </location>
</feature>
<sequence length="481" mass="55032">MLHSRKSNEKDEQKYIFKPDTSSTPIFGSTESDVVLPRTTLRKEPMDPKIAYQLVSDEIMHDGNPRYNLCTFVQTYMEPEAQKIMADTMATNAIDKAEYPQTTEVEKRCVDIIADLWNAPKDQEYMGTSTVGSSEACMLGGMAMKFRWRKRAEALGIDTKTRKPNLIISAGYQVVWEKFCVYWDVEMRTVPMTDMNNLTMDAKAAVALCDEYTIGIVPIMGITYTGTFDDVVALDKEVENYNKTAKLSVPIHVDAASGGLYLPFVNPELLWDFRLKNVVSISTSGHKYGLVYPGIGWVLWRDKEYLPEELIFKVAYLGAFEPTFQINFSRSGSQIWAQYYNFVRWGFEGYKAVHERTRDVGLFLTQGLREMGDFEILNEGKNIPIVCWKLKDGLDKKWDLYDLSDRMRYNGWQVAAYPLPDNFSNVSIMRIVVRADQSMEQMSLVLKDMKAAMDDLDKAHIVQHKPQLDENGKRIPAGFTH</sequence>
<dbReference type="OrthoDB" id="9803665at2"/>
<dbReference type="CDD" id="cd06450">
    <property type="entry name" value="DOPA_deC_like"/>
    <property type="match status" value="1"/>
</dbReference>
<dbReference type="Gene3D" id="3.90.1150.160">
    <property type="match status" value="1"/>
</dbReference>
<gene>
    <name evidence="11" type="ORF">SAMN02745174_02526</name>
</gene>
<evidence type="ECO:0000256" key="5">
    <source>
        <dbReference type="ARBA" id="ARBA00023239"/>
    </source>
</evidence>
<evidence type="ECO:0000256" key="7">
    <source>
        <dbReference type="PIRSR" id="PIRSR602129-50"/>
    </source>
</evidence>
<dbReference type="EMBL" id="FUWX01000037">
    <property type="protein sequence ID" value="SKA09215.1"/>
    <property type="molecule type" value="Genomic_DNA"/>
</dbReference>
<evidence type="ECO:0000256" key="2">
    <source>
        <dbReference type="ARBA" id="ARBA00009533"/>
    </source>
</evidence>
<organism evidence="11 12">
    <name type="scientific">Cetobacterium ceti</name>
    <dbReference type="NCBI Taxonomy" id="180163"/>
    <lineage>
        <taxon>Bacteria</taxon>
        <taxon>Fusobacteriati</taxon>
        <taxon>Fusobacteriota</taxon>
        <taxon>Fusobacteriia</taxon>
        <taxon>Fusobacteriales</taxon>
        <taxon>Fusobacteriaceae</taxon>
        <taxon>Cetobacterium</taxon>
    </lineage>
</organism>
<evidence type="ECO:0000256" key="3">
    <source>
        <dbReference type="ARBA" id="ARBA00012421"/>
    </source>
</evidence>
<keyword evidence="4 7" id="KW-0663">Pyridoxal phosphate</keyword>
<comment type="cofactor">
    <cofactor evidence="1 7 8">
        <name>pyridoxal 5'-phosphate</name>
        <dbReference type="ChEBI" id="CHEBI:597326"/>
    </cofactor>
</comment>
<dbReference type="NCBIfam" id="TIGR01788">
    <property type="entry name" value="Glu-decarb-GAD"/>
    <property type="match status" value="1"/>
</dbReference>
<dbReference type="GO" id="GO:0006538">
    <property type="term" value="P:L-glutamate catabolic process"/>
    <property type="evidence" value="ECO:0007669"/>
    <property type="project" value="TreeGrafter"/>
</dbReference>
<evidence type="ECO:0000256" key="10">
    <source>
        <dbReference type="SAM" id="MobiDB-lite"/>
    </source>
</evidence>
<comment type="similarity">
    <text evidence="2 8">Belongs to the group II decarboxylase family.</text>
</comment>
<dbReference type="Gene3D" id="4.10.280.50">
    <property type="match status" value="1"/>
</dbReference>
<dbReference type="Gene3D" id="3.40.640.10">
    <property type="entry name" value="Type I PLP-dependent aspartate aminotransferase-like (Major domain)"/>
    <property type="match status" value="1"/>
</dbReference>
<dbReference type="PANTHER" id="PTHR43321">
    <property type="entry name" value="GLUTAMATE DECARBOXYLASE"/>
    <property type="match status" value="1"/>
</dbReference>
<dbReference type="Pfam" id="PF00282">
    <property type="entry name" value="Pyridoxal_deC"/>
    <property type="match status" value="1"/>
</dbReference>
<dbReference type="AlphaFoldDB" id="A0A1T4QZZ9"/>
<dbReference type="PANTHER" id="PTHR43321:SF3">
    <property type="entry name" value="GLUTAMATE DECARBOXYLASE"/>
    <property type="match status" value="1"/>
</dbReference>
<dbReference type="RefSeq" id="WP_078694938.1">
    <property type="nucleotide sequence ID" value="NZ_FUWX01000037.1"/>
</dbReference>
<feature type="region of interest" description="Disordered" evidence="10">
    <location>
        <begin position="1"/>
        <end position="22"/>
    </location>
</feature>
<dbReference type="EC" id="4.1.1.15" evidence="3 9"/>
<keyword evidence="9" id="KW-0210">Decarboxylase</keyword>
<dbReference type="InterPro" id="IPR015424">
    <property type="entry name" value="PyrdxlP-dep_Trfase"/>
</dbReference>
<dbReference type="SUPFAM" id="SSF53383">
    <property type="entry name" value="PLP-dependent transferases"/>
    <property type="match status" value="1"/>
</dbReference>
<evidence type="ECO:0000256" key="1">
    <source>
        <dbReference type="ARBA" id="ARBA00001933"/>
    </source>
</evidence>
<keyword evidence="5 8" id="KW-0456">Lyase</keyword>
<protein>
    <recommendedName>
        <fullName evidence="3 9">Glutamate decarboxylase</fullName>
        <ecNumber evidence="3 9">4.1.1.15</ecNumber>
    </recommendedName>
</protein>
<dbReference type="FunFam" id="3.40.640.10:FF:000017">
    <property type="entry name" value="Glutamate decarboxylase"/>
    <property type="match status" value="1"/>
</dbReference>
<evidence type="ECO:0000256" key="9">
    <source>
        <dbReference type="RuleBase" id="RU361171"/>
    </source>
</evidence>
<proteinExistence type="inferred from homology"/>
<accession>A0A1T4QZZ9</accession>
<dbReference type="GO" id="GO:0004351">
    <property type="term" value="F:glutamate decarboxylase activity"/>
    <property type="evidence" value="ECO:0007669"/>
    <property type="project" value="UniProtKB-EC"/>
</dbReference>
<dbReference type="InterPro" id="IPR015421">
    <property type="entry name" value="PyrdxlP-dep_Trfase_major"/>
</dbReference>
<comment type="catalytic activity">
    <reaction evidence="6 9">
        <text>L-glutamate + H(+) = 4-aminobutanoate + CO2</text>
        <dbReference type="Rhea" id="RHEA:17785"/>
        <dbReference type="ChEBI" id="CHEBI:15378"/>
        <dbReference type="ChEBI" id="CHEBI:16526"/>
        <dbReference type="ChEBI" id="CHEBI:29985"/>
        <dbReference type="ChEBI" id="CHEBI:59888"/>
        <dbReference type="EC" id="4.1.1.15"/>
    </reaction>
</comment>
<dbReference type="GO" id="GO:0030170">
    <property type="term" value="F:pyridoxal phosphate binding"/>
    <property type="evidence" value="ECO:0007669"/>
    <property type="project" value="InterPro"/>
</dbReference>
<dbReference type="GO" id="GO:0005829">
    <property type="term" value="C:cytosol"/>
    <property type="evidence" value="ECO:0007669"/>
    <property type="project" value="TreeGrafter"/>
</dbReference>
<dbReference type="STRING" id="180163.SAMN02745174_02526"/>